<dbReference type="OrthoDB" id="9157440at2"/>
<name>A0A1H7QS70_STIAU</name>
<dbReference type="AlphaFoldDB" id="A0A1H7QS70"/>
<evidence type="ECO:0000313" key="2">
    <source>
        <dbReference type="Proteomes" id="UP000182719"/>
    </source>
</evidence>
<evidence type="ECO:0000313" key="1">
    <source>
        <dbReference type="EMBL" id="SEL50831.1"/>
    </source>
</evidence>
<organism evidence="1 2">
    <name type="scientific">Stigmatella aurantiaca</name>
    <dbReference type="NCBI Taxonomy" id="41"/>
    <lineage>
        <taxon>Bacteria</taxon>
        <taxon>Pseudomonadati</taxon>
        <taxon>Myxococcota</taxon>
        <taxon>Myxococcia</taxon>
        <taxon>Myxococcales</taxon>
        <taxon>Cystobacterineae</taxon>
        <taxon>Archangiaceae</taxon>
        <taxon>Stigmatella</taxon>
    </lineage>
</organism>
<reference evidence="2" key="1">
    <citation type="submission" date="2016-10" db="EMBL/GenBank/DDBJ databases">
        <authorList>
            <person name="Varghese N."/>
            <person name="Submissions S."/>
        </authorList>
    </citation>
    <scope>NUCLEOTIDE SEQUENCE [LARGE SCALE GENOMIC DNA]</scope>
    <source>
        <strain evidence="2">DSM 17044</strain>
    </source>
</reference>
<protein>
    <submittedName>
        <fullName evidence="1">Uncharacterized protein</fullName>
    </submittedName>
</protein>
<keyword evidence="2" id="KW-1185">Reference proteome</keyword>
<proteinExistence type="predicted"/>
<accession>A0A1H7QS70</accession>
<dbReference type="RefSeq" id="WP_143101425.1">
    <property type="nucleotide sequence ID" value="NZ_FOAP01000006.1"/>
</dbReference>
<sequence length="112" mass="12614">MWKRSSVVKGRSYYVALCQGKDGQRYYELCEVDAHPQSTDAIFYTQPVPHELLLKGDYEGISQAVQLTNGCSFAVEAHGIWLTEEEIAVLEGDEDEENVPWLNGLPPIFPPK</sequence>
<gene>
    <name evidence="1" type="ORF">SAMN05444354_106254</name>
</gene>
<dbReference type="EMBL" id="FOAP01000006">
    <property type="protein sequence ID" value="SEL50831.1"/>
    <property type="molecule type" value="Genomic_DNA"/>
</dbReference>
<dbReference type="Proteomes" id="UP000182719">
    <property type="component" value="Unassembled WGS sequence"/>
</dbReference>